<dbReference type="EMBL" id="QJTI01000019">
    <property type="protein sequence ID" value="PYF01666.1"/>
    <property type="molecule type" value="Genomic_DNA"/>
</dbReference>
<name>A0A318TAJ3_9BRAD</name>
<dbReference type="InterPro" id="IPR036376">
    <property type="entry name" value="RuBisCO_lsu_C_sf"/>
</dbReference>
<proteinExistence type="predicted"/>
<dbReference type="Gene3D" id="3.30.70.150">
    <property type="entry name" value="RuBisCO large subunit, N-terminal domain"/>
    <property type="match status" value="1"/>
</dbReference>
<dbReference type="GO" id="GO:0015977">
    <property type="term" value="P:carbon fixation"/>
    <property type="evidence" value="ECO:0007669"/>
    <property type="project" value="InterPro"/>
</dbReference>
<accession>A0A318TAJ3</accession>
<dbReference type="InterPro" id="IPR036422">
    <property type="entry name" value="RuBisCO_lsu_N_sf"/>
</dbReference>
<evidence type="ECO:0000313" key="3">
    <source>
        <dbReference type="Proteomes" id="UP000248148"/>
    </source>
</evidence>
<dbReference type="SFLD" id="SFLDF00158">
    <property type="entry name" value="5-methylthio-D-ribulose_1-phos"/>
    <property type="match status" value="1"/>
</dbReference>
<comment type="caution">
    <text evidence="2">The sequence shown here is derived from an EMBL/GenBank/DDBJ whole genome shotgun (WGS) entry which is preliminary data.</text>
</comment>
<dbReference type="OrthoDB" id="9764279at2"/>
<feature type="domain" description="Ribulose bisphosphate carboxylase large subunit C-terminal" evidence="1">
    <location>
        <begin position="114"/>
        <end position="344"/>
    </location>
</feature>
<dbReference type="InterPro" id="IPR000685">
    <property type="entry name" value="RuBisCO_lsu_C"/>
</dbReference>
<dbReference type="SUPFAM" id="SSF51649">
    <property type="entry name" value="RuBisCo, C-terminal domain"/>
    <property type="match status" value="1"/>
</dbReference>
<dbReference type="SFLD" id="SFLDS00014">
    <property type="entry name" value="RuBisCO"/>
    <property type="match status" value="1"/>
</dbReference>
<dbReference type="PANTHER" id="PTHR42704:SF17">
    <property type="entry name" value="RIBULOSE BISPHOSPHATE CARBOXYLASE LARGE CHAIN"/>
    <property type="match status" value="1"/>
</dbReference>
<dbReference type="SUPFAM" id="SSF54966">
    <property type="entry name" value="RuBisCO, large subunit, small (N-terminal) domain"/>
    <property type="match status" value="1"/>
</dbReference>
<organism evidence="2 3">
    <name type="scientific">Rhodopseudomonas faecalis</name>
    <dbReference type="NCBI Taxonomy" id="99655"/>
    <lineage>
        <taxon>Bacteria</taxon>
        <taxon>Pseudomonadati</taxon>
        <taxon>Pseudomonadota</taxon>
        <taxon>Alphaproteobacteria</taxon>
        <taxon>Hyphomicrobiales</taxon>
        <taxon>Nitrobacteraceae</taxon>
        <taxon>Rhodopseudomonas</taxon>
    </lineage>
</organism>
<dbReference type="PANTHER" id="PTHR42704">
    <property type="entry name" value="RIBULOSE BISPHOSPHATE CARBOXYLASE"/>
    <property type="match status" value="1"/>
</dbReference>
<dbReference type="AlphaFoldDB" id="A0A318TAJ3"/>
<dbReference type="SFLD" id="SFLDG00301">
    <property type="entry name" value="RuBisCO-like_proteins"/>
    <property type="match status" value="1"/>
</dbReference>
<keyword evidence="3" id="KW-1185">Reference proteome</keyword>
<dbReference type="GO" id="GO:0016984">
    <property type="term" value="F:ribulose-bisphosphate carboxylase activity"/>
    <property type="evidence" value="ECO:0007669"/>
    <property type="project" value="InterPro"/>
</dbReference>
<dbReference type="GO" id="GO:0000287">
    <property type="term" value="F:magnesium ion binding"/>
    <property type="evidence" value="ECO:0007669"/>
    <property type="project" value="InterPro"/>
</dbReference>
<gene>
    <name evidence="2" type="ORF">BJ122_11971</name>
</gene>
<dbReference type="InterPro" id="IPR033966">
    <property type="entry name" value="RuBisCO"/>
</dbReference>
<dbReference type="Proteomes" id="UP000248148">
    <property type="component" value="Unassembled WGS sequence"/>
</dbReference>
<evidence type="ECO:0000313" key="2">
    <source>
        <dbReference type="EMBL" id="PYF01666.1"/>
    </source>
</evidence>
<dbReference type="Pfam" id="PF00016">
    <property type="entry name" value="RuBisCO_large"/>
    <property type="match status" value="1"/>
</dbReference>
<dbReference type="RefSeq" id="WP_110781818.1">
    <property type="nucleotide sequence ID" value="NZ_QJTI01000019.1"/>
</dbReference>
<reference evidence="2 3" key="1">
    <citation type="submission" date="2018-06" db="EMBL/GenBank/DDBJ databases">
        <title>Genomic Encyclopedia of Archaeal and Bacterial Type Strains, Phase II (KMG-II): from individual species to whole genera.</title>
        <authorList>
            <person name="Goeker M."/>
        </authorList>
    </citation>
    <scope>NUCLEOTIDE SEQUENCE [LARGE SCALE GENOMIC DNA]</scope>
    <source>
        <strain evidence="2 3">JCM 11668</strain>
    </source>
</reference>
<evidence type="ECO:0000259" key="1">
    <source>
        <dbReference type="Pfam" id="PF00016"/>
    </source>
</evidence>
<dbReference type="Gene3D" id="3.20.20.110">
    <property type="entry name" value="Ribulose bisphosphate carboxylase, large subunit, C-terminal domain"/>
    <property type="match status" value="1"/>
</dbReference>
<sequence>MSRLYATYHLSCDAAAIAARAQALALEQSIECPLEAVPEPAILDEIVARVDDITKLAPGRFAVRLALAAVTAPPEPGQLINMLFGNSSLQDDIALVDVEWPQDYLAAFGGPRLGIAGLRQRCGAHGRALTASALKPQGLAPAALADLAGTLARSGIDLIKDDHGIADQAYSPFAARVSAVSRAVAEANAARGGHTLYAPNLSGSLDDLRRQLDLARAAGAAAVLVAPMIVGLASFHALVREAEGLAVIAHPALAGAARIAPPLLLGKLFRLLGADATVFPHSGGRFGYSAATCRQLADAARAPWPPLQPCLPVPAGGMSVDRVPELLACYGEDVMLLIGGSLLSARDRLGAAAAQFVAAVAEHGAAHQAHNED</sequence>
<protein>
    <submittedName>
        <fullName evidence="2">Ribulose 1,5-bisphosphate carboxylase large subunit</fullName>
    </submittedName>
</protein>